<gene>
    <name evidence="3" type="ORF">MCOR_40246</name>
</gene>
<dbReference type="PANTHER" id="PTHR22801">
    <property type="entry name" value="LITHOSTATHINE"/>
    <property type="match status" value="1"/>
</dbReference>
<dbReference type="PANTHER" id="PTHR22801:SF63">
    <property type="entry name" value="C-TYPE LECTIN DOMAIN-CONTAINING PROTEIN"/>
    <property type="match status" value="1"/>
</dbReference>
<dbReference type="InterPro" id="IPR001304">
    <property type="entry name" value="C-type_lectin-like"/>
</dbReference>
<dbReference type="EMBL" id="CACVKT020007264">
    <property type="protein sequence ID" value="CAC5406698.1"/>
    <property type="molecule type" value="Genomic_DNA"/>
</dbReference>
<organism evidence="3 4">
    <name type="scientific">Mytilus coruscus</name>
    <name type="common">Sea mussel</name>
    <dbReference type="NCBI Taxonomy" id="42192"/>
    <lineage>
        <taxon>Eukaryota</taxon>
        <taxon>Metazoa</taxon>
        <taxon>Spiralia</taxon>
        <taxon>Lophotrochozoa</taxon>
        <taxon>Mollusca</taxon>
        <taxon>Bivalvia</taxon>
        <taxon>Autobranchia</taxon>
        <taxon>Pteriomorphia</taxon>
        <taxon>Mytilida</taxon>
        <taxon>Mytiloidea</taxon>
        <taxon>Mytilidae</taxon>
        <taxon>Mytilinae</taxon>
        <taxon>Mytilus</taxon>
    </lineage>
</organism>
<dbReference type="Gene3D" id="3.10.100.10">
    <property type="entry name" value="Mannose-Binding Protein A, subunit A"/>
    <property type="match status" value="1"/>
</dbReference>
<dbReference type="PROSITE" id="PS50041">
    <property type="entry name" value="C_TYPE_LECTIN_2"/>
    <property type="match status" value="1"/>
</dbReference>
<dbReference type="Proteomes" id="UP000507470">
    <property type="component" value="Unassembled WGS sequence"/>
</dbReference>
<dbReference type="AlphaFoldDB" id="A0A6J8DDE1"/>
<evidence type="ECO:0000259" key="2">
    <source>
        <dbReference type="PROSITE" id="PS50041"/>
    </source>
</evidence>
<dbReference type="PROSITE" id="PS00615">
    <property type="entry name" value="C_TYPE_LECTIN_1"/>
    <property type="match status" value="1"/>
</dbReference>
<feature type="domain" description="C-type lectin" evidence="2">
    <location>
        <begin position="125"/>
        <end position="244"/>
    </location>
</feature>
<sequence>MGFATAFLQKTFLTSIIFGEAITSQINYIRIPSFEGYRPTDPNPIVEAHYTPHDGIWSCCLACIQDDNCHSFCWNTEDFTCGMYSTRFDNNHTMSLEQKYGEQYYVKANRCEMAGFIWVDDLQFCFQICTNANRNHSESKLACSKTEGGRLARIDTGDKHNHLKIAILSLNDGFVGFWIDGDDLEQEGVWKYSDGSLITTTFWNTARWEPSNKFGIENCAAMETDYGYLWNDRDCETDLNFICEIV</sequence>
<dbReference type="InterPro" id="IPR016186">
    <property type="entry name" value="C-type_lectin-like/link_sf"/>
</dbReference>
<dbReference type="InterPro" id="IPR018378">
    <property type="entry name" value="C-type_lectin_CS"/>
</dbReference>
<dbReference type="SMART" id="SM00034">
    <property type="entry name" value="CLECT"/>
    <property type="match status" value="1"/>
</dbReference>
<dbReference type="InterPro" id="IPR016187">
    <property type="entry name" value="CTDL_fold"/>
</dbReference>
<dbReference type="InterPro" id="IPR050801">
    <property type="entry name" value="Ca-Dep_Lectins_ImmuneDev"/>
</dbReference>
<dbReference type="CDD" id="cd00037">
    <property type="entry name" value="CLECT"/>
    <property type="match status" value="1"/>
</dbReference>
<protein>
    <recommendedName>
        <fullName evidence="2">C-type lectin domain-containing protein</fullName>
    </recommendedName>
</protein>
<evidence type="ECO:0000313" key="3">
    <source>
        <dbReference type="EMBL" id="CAC5406698.1"/>
    </source>
</evidence>
<reference evidence="3 4" key="1">
    <citation type="submission" date="2020-06" db="EMBL/GenBank/DDBJ databases">
        <authorList>
            <person name="Li R."/>
            <person name="Bekaert M."/>
        </authorList>
    </citation>
    <scope>NUCLEOTIDE SEQUENCE [LARGE SCALE GENOMIC DNA]</scope>
    <source>
        <strain evidence="4">wild</strain>
    </source>
</reference>
<keyword evidence="4" id="KW-1185">Reference proteome</keyword>
<proteinExistence type="predicted"/>
<name>A0A6J8DDE1_MYTCO</name>
<evidence type="ECO:0000256" key="1">
    <source>
        <dbReference type="ARBA" id="ARBA00023157"/>
    </source>
</evidence>
<dbReference type="OrthoDB" id="6041283at2759"/>
<dbReference type="Pfam" id="PF00059">
    <property type="entry name" value="Lectin_C"/>
    <property type="match status" value="1"/>
</dbReference>
<accession>A0A6J8DDE1</accession>
<keyword evidence="1" id="KW-1015">Disulfide bond</keyword>
<evidence type="ECO:0000313" key="4">
    <source>
        <dbReference type="Proteomes" id="UP000507470"/>
    </source>
</evidence>
<dbReference type="SUPFAM" id="SSF56436">
    <property type="entry name" value="C-type lectin-like"/>
    <property type="match status" value="1"/>
</dbReference>